<dbReference type="InterPro" id="IPR032597">
    <property type="entry name" value="DUF4903"/>
</dbReference>
<dbReference type="KEGG" id="poc:NCTC13071_00222"/>
<proteinExistence type="predicted"/>
<sequence length="234" mass="26812">MLRCFVANFEFSSILFNGLIMIYSYFRRTPLFILSFLCIFLTISCSSDEELKRADADIKLVNEAKSFLQGDIVLNTHATMGGVNKTLLPTGCPTKFNFTWSKTAPQSFTISLLNFTVGKMGMIINFNCEVKAMQLNSWEKNEYKGEGWIKFYGENGSVSGTDNEGVPSKAMGSTVKGYYNVMSHQINFIVNYNMMNVRSECFLQTIDKNRIKTYDEDFKKYEEDLKKYKEEHGL</sequence>
<evidence type="ECO:0000313" key="1">
    <source>
        <dbReference type="EMBL" id="VEH14254.1"/>
    </source>
</evidence>
<name>A0A448L2M1_9BACT</name>
<evidence type="ECO:0000313" key="2">
    <source>
        <dbReference type="Proteomes" id="UP000274578"/>
    </source>
</evidence>
<accession>A0A448L2M1</accession>
<gene>
    <name evidence="1" type="ORF">NCTC13071_00222</name>
</gene>
<organism evidence="1 2">
    <name type="scientific">Segatella oris</name>
    <dbReference type="NCBI Taxonomy" id="28135"/>
    <lineage>
        <taxon>Bacteria</taxon>
        <taxon>Pseudomonadati</taxon>
        <taxon>Bacteroidota</taxon>
        <taxon>Bacteroidia</taxon>
        <taxon>Bacteroidales</taxon>
        <taxon>Prevotellaceae</taxon>
        <taxon>Segatella</taxon>
    </lineage>
</organism>
<dbReference type="Proteomes" id="UP000274578">
    <property type="component" value="Chromosome 1"/>
</dbReference>
<evidence type="ECO:0008006" key="3">
    <source>
        <dbReference type="Google" id="ProtNLM"/>
    </source>
</evidence>
<dbReference type="AlphaFoldDB" id="A0A448L2M1"/>
<reference evidence="1 2" key="1">
    <citation type="submission" date="2018-12" db="EMBL/GenBank/DDBJ databases">
        <authorList>
            <consortium name="Pathogen Informatics"/>
        </authorList>
    </citation>
    <scope>NUCLEOTIDE SEQUENCE [LARGE SCALE GENOMIC DNA]</scope>
    <source>
        <strain evidence="1 2">NCTC13071</strain>
    </source>
</reference>
<dbReference type="Pfam" id="PF16246">
    <property type="entry name" value="DUF4903"/>
    <property type="match status" value="1"/>
</dbReference>
<protein>
    <recommendedName>
        <fullName evidence="3">DUF4903 domain-containing protein</fullName>
    </recommendedName>
</protein>
<dbReference type="EMBL" id="LR134384">
    <property type="protein sequence ID" value="VEH14254.1"/>
    <property type="molecule type" value="Genomic_DNA"/>
</dbReference>